<proteinExistence type="predicted"/>
<accession>A0ABW2XQ94</accession>
<sequence>MTSPVVWLVTEDVHLIRTDTITSIGVTGDQLTVWQGDRATTVVQAGDGPRFSPGHAGVLAQRLAAAAATPPLDREGKPFPLVYVWLHLDDAKEPRWQVAVAGAGEDAEPPFSSVTS</sequence>
<evidence type="ECO:0000313" key="2">
    <source>
        <dbReference type="Proteomes" id="UP001597063"/>
    </source>
</evidence>
<name>A0ABW2XQ94_9ACTN</name>
<dbReference type="Proteomes" id="UP001597063">
    <property type="component" value="Unassembled WGS sequence"/>
</dbReference>
<dbReference type="RefSeq" id="WP_131758254.1">
    <property type="nucleotide sequence ID" value="NZ_CAACUY010000047.1"/>
</dbReference>
<gene>
    <name evidence="1" type="ORF">ACFQZM_25115</name>
</gene>
<evidence type="ECO:0000313" key="1">
    <source>
        <dbReference type="EMBL" id="MFD0687799.1"/>
    </source>
</evidence>
<comment type="caution">
    <text evidence="1">The sequence shown here is derived from an EMBL/GenBank/DDBJ whole genome shotgun (WGS) entry which is preliminary data.</text>
</comment>
<protein>
    <submittedName>
        <fullName evidence="1">Uncharacterized protein</fullName>
    </submittedName>
</protein>
<organism evidence="1 2">
    <name type="scientific">Actinomadura fibrosa</name>
    <dbReference type="NCBI Taxonomy" id="111802"/>
    <lineage>
        <taxon>Bacteria</taxon>
        <taxon>Bacillati</taxon>
        <taxon>Actinomycetota</taxon>
        <taxon>Actinomycetes</taxon>
        <taxon>Streptosporangiales</taxon>
        <taxon>Thermomonosporaceae</taxon>
        <taxon>Actinomadura</taxon>
    </lineage>
</organism>
<dbReference type="EMBL" id="JBHTGP010000013">
    <property type="protein sequence ID" value="MFD0687799.1"/>
    <property type="molecule type" value="Genomic_DNA"/>
</dbReference>
<keyword evidence="2" id="KW-1185">Reference proteome</keyword>
<reference evidence="2" key="1">
    <citation type="journal article" date="2019" name="Int. J. Syst. Evol. Microbiol.">
        <title>The Global Catalogue of Microorganisms (GCM) 10K type strain sequencing project: providing services to taxonomists for standard genome sequencing and annotation.</title>
        <authorList>
            <consortium name="The Broad Institute Genomics Platform"/>
            <consortium name="The Broad Institute Genome Sequencing Center for Infectious Disease"/>
            <person name="Wu L."/>
            <person name="Ma J."/>
        </authorList>
    </citation>
    <scope>NUCLEOTIDE SEQUENCE [LARGE SCALE GENOMIC DNA]</scope>
    <source>
        <strain evidence="2">JCM 9371</strain>
    </source>
</reference>